<sequence>MSSDTSRVHVPSDGGDAVFLVGDTCTTLLRSERTNGEFSMIEAIVPADAGPPPHTHHNESETFVLREGQLVINADDQEHEAGADDVVHIPKGVEHSFRSLSQDEPARMHLMHAPAGVEDLCTEIGTPGERGVVGPPLNDTDVAAMGAAADKHGHSLG</sequence>
<accession>A0A5M7BNK5</accession>
<reference evidence="2 3" key="1">
    <citation type="submission" date="2019-09" db="EMBL/GenBank/DDBJ databases">
        <title>Draft genome sequence of the thermophilic Saccharopolyspora hirsuta VKM Ac-666T.</title>
        <authorList>
            <person name="Lobastova T.G."/>
            <person name="Fokina V."/>
            <person name="Bragin E.Y."/>
            <person name="Shtratnikova V.Y."/>
            <person name="Starodumova I.P."/>
            <person name="Tarlachkov S.V."/>
            <person name="Donova M.V."/>
        </authorList>
    </citation>
    <scope>NUCLEOTIDE SEQUENCE [LARGE SCALE GENOMIC DNA]</scope>
    <source>
        <strain evidence="2 3">VKM Ac-666</strain>
    </source>
</reference>
<keyword evidence="3" id="KW-1185">Reference proteome</keyword>
<dbReference type="SUPFAM" id="SSF51182">
    <property type="entry name" value="RmlC-like cupins"/>
    <property type="match status" value="1"/>
</dbReference>
<protein>
    <submittedName>
        <fullName evidence="2">Cupin domain-containing protein</fullName>
    </submittedName>
</protein>
<dbReference type="EMBL" id="VWPH01000008">
    <property type="protein sequence ID" value="KAA5831786.1"/>
    <property type="molecule type" value="Genomic_DNA"/>
</dbReference>
<dbReference type="Gene3D" id="2.60.120.10">
    <property type="entry name" value="Jelly Rolls"/>
    <property type="match status" value="1"/>
</dbReference>
<evidence type="ECO:0000259" key="1">
    <source>
        <dbReference type="Pfam" id="PF07883"/>
    </source>
</evidence>
<dbReference type="OrthoDB" id="9791637at2"/>
<name>A0A5M7BNK5_SACHI</name>
<dbReference type="InterPro" id="IPR011051">
    <property type="entry name" value="RmlC_Cupin_sf"/>
</dbReference>
<evidence type="ECO:0000313" key="2">
    <source>
        <dbReference type="EMBL" id="KAA5831786.1"/>
    </source>
</evidence>
<dbReference type="InterPro" id="IPR013096">
    <property type="entry name" value="Cupin_2"/>
</dbReference>
<dbReference type="PANTHER" id="PTHR36440:SF1">
    <property type="entry name" value="PUTATIVE (AFU_ORTHOLOGUE AFUA_8G07350)-RELATED"/>
    <property type="match status" value="1"/>
</dbReference>
<dbReference type="Proteomes" id="UP000323946">
    <property type="component" value="Unassembled WGS sequence"/>
</dbReference>
<dbReference type="Pfam" id="PF07883">
    <property type="entry name" value="Cupin_2"/>
    <property type="match status" value="1"/>
</dbReference>
<evidence type="ECO:0000313" key="3">
    <source>
        <dbReference type="Proteomes" id="UP000323946"/>
    </source>
</evidence>
<proteinExistence type="predicted"/>
<dbReference type="RefSeq" id="WP_150067930.1">
    <property type="nucleotide sequence ID" value="NZ_VWPH01000008.1"/>
</dbReference>
<comment type="caution">
    <text evidence="2">The sequence shown here is derived from an EMBL/GenBank/DDBJ whole genome shotgun (WGS) entry which is preliminary data.</text>
</comment>
<dbReference type="PANTHER" id="PTHR36440">
    <property type="entry name" value="PUTATIVE (AFU_ORTHOLOGUE AFUA_8G07350)-RELATED"/>
    <property type="match status" value="1"/>
</dbReference>
<dbReference type="InterPro" id="IPR014710">
    <property type="entry name" value="RmlC-like_jellyroll"/>
</dbReference>
<dbReference type="InterPro" id="IPR053146">
    <property type="entry name" value="QDO-like"/>
</dbReference>
<gene>
    <name evidence="2" type="ORF">F1721_18260</name>
</gene>
<feature type="domain" description="Cupin type-2" evidence="1">
    <location>
        <begin position="44"/>
        <end position="109"/>
    </location>
</feature>
<organism evidence="2 3">
    <name type="scientific">Saccharopolyspora hirsuta</name>
    <dbReference type="NCBI Taxonomy" id="1837"/>
    <lineage>
        <taxon>Bacteria</taxon>
        <taxon>Bacillati</taxon>
        <taxon>Actinomycetota</taxon>
        <taxon>Actinomycetes</taxon>
        <taxon>Pseudonocardiales</taxon>
        <taxon>Pseudonocardiaceae</taxon>
        <taxon>Saccharopolyspora</taxon>
    </lineage>
</organism>
<dbReference type="AlphaFoldDB" id="A0A5M7BNK5"/>
<dbReference type="SMR" id="A0A5M7BNK5"/>